<evidence type="ECO:0000313" key="3">
    <source>
        <dbReference type="WBParaSite" id="ALUE_0000727501-mRNA-1"/>
    </source>
</evidence>
<evidence type="ECO:0000256" key="1">
    <source>
        <dbReference type="SAM" id="SignalP"/>
    </source>
</evidence>
<name>A0A0M3HW31_ASCLU</name>
<dbReference type="WBParaSite" id="ALUE_0000727501-mRNA-1">
    <property type="protein sequence ID" value="ALUE_0000727501-mRNA-1"/>
    <property type="gene ID" value="ALUE_0000727501"/>
</dbReference>
<dbReference type="Proteomes" id="UP000036681">
    <property type="component" value="Unplaced"/>
</dbReference>
<evidence type="ECO:0000313" key="2">
    <source>
        <dbReference type="Proteomes" id="UP000036681"/>
    </source>
</evidence>
<dbReference type="AlphaFoldDB" id="A0A0M3HW31"/>
<sequence length="70" mass="7764">MRRVLSCMLSWVLFVVLLVSVRYSKATQGCVEIVERNVPNAIVKKSVPVCLRGCKSGTEIGITCKECKSF</sequence>
<keyword evidence="1" id="KW-0732">Signal</keyword>
<reference evidence="3" key="1">
    <citation type="submission" date="2017-02" db="UniProtKB">
        <authorList>
            <consortium name="WormBaseParasite"/>
        </authorList>
    </citation>
    <scope>IDENTIFICATION</scope>
</reference>
<protein>
    <submittedName>
        <fullName evidence="3">Secreted protein</fullName>
    </submittedName>
</protein>
<keyword evidence="2" id="KW-1185">Reference proteome</keyword>
<organism evidence="2 3">
    <name type="scientific">Ascaris lumbricoides</name>
    <name type="common">Giant roundworm</name>
    <dbReference type="NCBI Taxonomy" id="6252"/>
    <lineage>
        <taxon>Eukaryota</taxon>
        <taxon>Metazoa</taxon>
        <taxon>Ecdysozoa</taxon>
        <taxon>Nematoda</taxon>
        <taxon>Chromadorea</taxon>
        <taxon>Rhabditida</taxon>
        <taxon>Spirurina</taxon>
        <taxon>Ascaridomorpha</taxon>
        <taxon>Ascaridoidea</taxon>
        <taxon>Ascarididae</taxon>
        <taxon>Ascaris</taxon>
    </lineage>
</organism>
<proteinExistence type="predicted"/>
<feature type="signal peptide" evidence="1">
    <location>
        <begin position="1"/>
        <end position="26"/>
    </location>
</feature>
<feature type="chain" id="PRO_5005656716" evidence="1">
    <location>
        <begin position="27"/>
        <end position="70"/>
    </location>
</feature>
<accession>A0A0M3HW31</accession>